<dbReference type="PROSITE" id="PS50181">
    <property type="entry name" value="FBOX"/>
    <property type="match status" value="1"/>
</dbReference>
<protein>
    <recommendedName>
        <fullName evidence="1">F-box domain-containing protein</fullName>
    </recommendedName>
</protein>
<dbReference type="Proteomes" id="UP000242146">
    <property type="component" value="Unassembled WGS sequence"/>
</dbReference>
<dbReference type="EMBL" id="MCGT01000010">
    <property type="protein sequence ID" value="ORX56408.1"/>
    <property type="molecule type" value="Genomic_DNA"/>
</dbReference>
<dbReference type="OrthoDB" id="27842at2759"/>
<dbReference type="SUPFAM" id="SSF81383">
    <property type="entry name" value="F-box domain"/>
    <property type="match status" value="1"/>
</dbReference>
<dbReference type="InterPro" id="IPR036047">
    <property type="entry name" value="F-box-like_dom_sf"/>
</dbReference>
<evidence type="ECO:0000313" key="2">
    <source>
        <dbReference type="EMBL" id="ORX56408.1"/>
    </source>
</evidence>
<name>A0A1X2GL95_9FUNG</name>
<dbReference type="InterPro" id="IPR032675">
    <property type="entry name" value="LRR_dom_sf"/>
</dbReference>
<accession>A0A1X2GL95</accession>
<dbReference type="SUPFAM" id="SSF52047">
    <property type="entry name" value="RNI-like"/>
    <property type="match status" value="1"/>
</dbReference>
<comment type="caution">
    <text evidence="2">The sequence shown here is derived from an EMBL/GenBank/DDBJ whole genome shotgun (WGS) entry which is preliminary data.</text>
</comment>
<proteinExistence type="predicted"/>
<gene>
    <name evidence="2" type="ORF">DM01DRAFT_1334893</name>
</gene>
<keyword evidence="3" id="KW-1185">Reference proteome</keyword>
<evidence type="ECO:0000259" key="1">
    <source>
        <dbReference type="PROSITE" id="PS50181"/>
    </source>
</evidence>
<reference evidence="2 3" key="1">
    <citation type="submission" date="2016-07" db="EMBL/GenBank/DDBJ databases">
        <title>Pervasive Adenine N6-methylation of Active Genes in Fungi.</title>
        <authorList>
            <consortium name="DOE Joint Genome Institute"/>
            <person name="Mondo S.J."/>
            <person name="Dannebaum R.O."/>
            <person name="Kuo R.C."/>
            <person name="Labutti K."/>
            <person name="Haridas S."/>
            <person name="Kuo A."/>
            <person name="Salamov A."/>
            <person name="Ahrendt S.R."/>
            <person name="Lipzen A."/>
            <person name="Sullivan W."/>
            <person name="Andreopoulos W.B."/>
            <person name="Clum A."/>
            <person name="Lindquist E."/>
            <person name="Daum C."/>
            <person name="Ramamoorthy G.K."/>
            <person name="Gryganskyi A."/>
            <person name="Culley D."/>
            <person name="Magnuson J.K."/>
            <person name="James T.Y."/>
            <person name="O'Malley M.A."/>
            <person name="Stajich J.E."/>
            <person name="Spatafora J.W."/>
            <person name="Visel A."/>
            <person name="Grigoriev I.V."/>
        </authorList>
    </citation>
    <scope>NUCLEOTIDE SEQUENCE [LARGE SCALE GENOMIC DNA]</scope>
    <source>
        <strain evidence="2 3">NRRL 3301</strain>
    </source>
</reference>
<evidence type="ECO:0000313" key="3">
    <source>
        <dbReference type="Proteomes" id="UP000242146"/>
    </source>
</evidence>
<sequence length="569" mass="64585">MVCLSFLPHEIIQLIATHLSQDDIFTVCCVSRKLSKLFHPTLYGHVTLTSSRIFKQFSAAVTSTEGMTSQPWGHLTRSLVISIPGAIPHQHLDTIAFYCPFITALQFEDVRLQDTMISLAKHKWDNSLFKSTTNSNQPRPYSQAIQDLPIHDEITHHCEFLPLISLAFYEKLFQHHLHLTTLSIDIAFDHCLEADLPSFVRLLPKHLTDLTLDVRTHRLTFDVADLIQVRCPGLTSLSLAATDVVYASLSPEPNLTVNHVVKTFCLKSRDAPASLWFWLWYAGKKYGQQLQTLRIGTSQFHPAYYHHLVDQVIHPCASALAERHASTLQSLEMRNMGFMPEFWAYMHKHSDPTQPRLRHFAFSSSTGLNCNFGREPEASVCEAMLVFVRPCVEKLELGLWQTNDGFDLEGHLGQCRRLKSLKITRKRLHKALQVSYLIQGLPRLRSLTLASCSLVVSHSLLPSVHRLTSLILENVKIAFADLHGLLQHLGHLKIFTMTKSSIFHDDHLSISINKDQVPSVSLVFPSVDMSISVSDLAINFKIEYPEIRGTSYQLVLRDAHQCHGWTIIR</sequence>
<dbReference type="Gene3D" id="3.80.10.10">
    <property type="entry name" value="Ribonuclease Inhibitor"/>
    <property type="match status" value="1"/>
</dbReference>
<dbReference type="Pfam" id="PF00646">
    <property type="entry name" value="F-box"/>
    <property type="match status" value="1"/>
</dbReference>
<organism evidence="2 3">
    <name type="scientific">Hesseltinella vesiculosa</name>
    <dbReference type="NCBI Taxonomy" id="101127"/>
    <lineage>
        <taxon>Eukaryota</taxon>
        <taxon>Fungi</taxon>
        <taxon>Fungi incertae sedis</taxon>
        <taxon>Mucoromycota</taxon>
        <taxon>Mucoromycotina</taxon>
        <taxon>Mucoromycetes</taxon>
        <taxon>Mucorales</taxon>
        <taxon>Cunninghamellaceae</taxon>
        <taxon>Hesseltinella</taxon>
    </lineage>
</organism>
<dbReference type="InterPro" id="IPR001810">
    <property type="entry name" value="F-box_dom"/>
</dbReference>
<feature type="domain" description="F-box" evidence="1">
    <location>
        <begin position="1"/>
        <end position="57"/>
    </location>
</feature>
<dbReference type="AlphaFoldDB" id="A0A1X2GL95"/>